<feature type="domain" description="Polymerase/histidinol phosphatase N-terminal" evidence="10">
    <location>
        <begin position="56"/>
        <end position="123"/>
    </location>
</feature>
<dbReference type="Pfam" id="PF02811">
    <property type="entry name" value="PHP"/>
    <property type="match status" value="1"/>
</dbReference>
<evidence type="ECO:0000256" key="9">
    <source>
        <dbReference type="HAMAP-Rule" id="MF_01902"/>
    </source>
</evidence>
<dbReference type="NCBIfam" id="NF004225">
    <property type="entry name" value="PRK05672.1"/>
    <property type="match status" value="1"/>
</dbReference>
<evidence type="ECO:0000256" key="4">
    <source>
        <dbReference type="ARBA" id="ARBA00022705"/>
    </source>
</evidence>
<keyword evidence="1 9" id="KW-0963">Cytoplasm</keyword>
<protein>
    <recommendedName>
        <fullName evidence="9">Error-prone DNA polymerase</fullName>
        <ecNumber evidence="9">2.7.7.7</ecNumber>
    </recommendedName>
</protein>
<dbReference type="Pfam" id="PF14579">
    <property type="entry name" value="HHH_6"/>
    <property type="match status" value="1"/>
</dbReference>
<accession>A0A1L7RL90</accession>
<dbReference type="InterPro" id="IPR004013">
    <property type="entry name" value="PHP_dom"/>
</dbReference>
<proteinExistence type="inferred from homology"/>
<evidence type="ECO:0000256" key="8">
    <source>
        <dbReference type="ARBA" id="ARBA00049244"/>
    </source>
</evidence>
<keyword evidence="2 9" id="KW-0808">Transferase</keyword>
<dbReference type="InterPro" id="IPR040982">
    <property type="entry name" value="DNA_pol3_finger"/>
</dbReference>
<dbReference type="InterPro" id="IPR003141">
    <property type="entry name" value="Pol/His_phosphatase_N"/>
</dbReference>
<dbReference type="AlphaFoldDB" id="A0A1L7RL90"/>
<keyword evidence="4 9" id="KW-0235">DNA replication</keyword>
<evidence type="ECO:0000256" key="1">
    <source>
        <dbReference type="ARBA" id="ARBA00022490"/>
    </source>
</evidence>
<dbReference type="InterPro" id="IPR016195">
    <property type="entry name" value="Pol/histidinol_Pase-like"/>
</dbReference>
<dbReference type="EMBL" id="LK995462">
    <property type="protein sequence ID" value="CED90034.1"/>
    <property type="molecule type" value="Genomic_DNA"/>
</dbReference>
<dbReference type="GO" id="GO:0005737">
    <property type="term" value="C:cytoplasm"/>
    <property type="evidence" value="ECO:0007669"/>
    <property type="project" value="UniProtKB-SubCell"/>
</dbReference>
<organism evidence="11">
    <name type="scientific">Actinomyces succiniciruminis</name>
    <dbReference type="NCBI Taxonomy" id="1522002"/>
    <lineage>
        <taxon>Bacteria</taxon>
        <taxon>Bacillati</taxon>
        <taxon>Actinomycetota</taxon>
        <taxon>Actinomycetes</taxon>
        <taxon>Actinomycetales</taxon>
        <taxon>Actinomycetaceae</taxon>
        <taxon>Actinomyces</taxon>
    </lineage>
</organism>
<dbReference type="InterPro" id="IPR004805">
    <property type="entry name" value="DnaE2/DnaE/PolC"/>
</dbReference>
<comment type="function">
    <text evidence="9">DNA polymerase involved in damage-induced mutagenesis and translesion synthesis (TLS). It is not the major replicative DNA polymerase.</text>
</comment>
<comment type="similarity">
    <text evidence="9">Belongs to the DNA polymerase type-C family. DnaE2 subfamily.</text>
</comment>
<dbReference type="NCBIfam" id="TIGR00594">
    <property type="entry name" value="polc"/>
    <property type="match status" value="1"/>
</dbReference>
<name>A0A1L7RL90_9ACTO</name>
<dbReference type="Gene3D" id="1.10.150.870">
    <property type="match status" value="1"/>
</dbReference>
<dbReference type="HAMAP" id="MF_01902">
    <property type="entry name" value="DNApol_error_prone"/>
    <property type="match status" value="1"/>
</dbReference>
<dbReference type="InterPro" id="IPR023073">
    <property type="entry name" value="DnaE2"/>
</dbReference>
<dbReference type="GO" id="GO:0006260">
    <property type="term" value="P:DNA replication"/>
    <property type="evidence" value="ECO:0007669"/>
    <property type="project" value="UniProtKB-KW"/>
</dbReference>
<evidence type="ECO:0000256" key="5">
    <source>
        <dbReference type="ARBA" id="ARBA00022763"/>
    </source>
</evidence>
<dbReference type="PANTHER" id="PTHR32294">
    <property type="entry name" value="DNA POLYMERASE III SUBUNIT ALPHA"/>
    <property type="match status" value="1"/>
</dbReference>
<keyword evidence="5 9" id="KW-0227">DNA damage</keyword>
<evidence type="ECO:0000256" key="2">
    <source>
        <dbReference type="ARBA" id="ARBA00022679"/>
    </source>
</evidence>
<dbReference type="Pfam" id="PF17657">
    <property type="entry name" value="DNA_pol3_finger"/>
    <property type="match status" value="1"/>
</dbReference>
<keyword evidence="7 9" id="KW-0234">DNA repair</keyword>
<dbReference type="SUPFAM" id="SSF89550">
    <property type="entry name" value="PHP domain-like"/>
    <property type="match status" value="1"/>
</dbReference>
<dbReference type="PANTHER" id="PTHR32294:SF4">
    <property type="entry name" value="ERROR-PRONE DNA POLYMERASE"/>
    <property type="match status" value="1"/>
</dbReference>
<dbReference type="Gene3D" id="3.20.20.140">
    <property type="entry name" value="Metal-dependent hydrolases"/>
    <property type="match status" value="1"/>
</dbReference>
<dbReference type="EC" id="2.7.7.7" evidence="9"/>
<dbReference type="Pfam" id="PF07733">
    <property type="entry name" value="DNA_pol3_alpha"/>
    <property type="match status" value="1"/>
</dbReference>
<dbReference type="GO" id="GO:0008408">
    <property type="term" value="F:3'-5' exonuclease activity"/>
    <property type="evidence" value="ECO:0007669"/>
    <property type="project" value="InterPro"/>
</dbReference>
<dbReference type="GO" id="GO:0003887">
    <property type="term" value="F:DNA-directed DNA polymerase activity"/>
    <property type="evidence" value="ECO:0007669"/>
    <property type="project" value="UniProtKB-UniRule"/>
</dbReference>
<keyword evidence="6 9" id="KW-0239">DNA-directed DNA polymerase</keyword>
<sequence>MRAASMTSITMRTTSMSLDTDIGGRGSGALPQMPGGTMALTGTAGQAGTTGTHRYAELHAHSAYSFLDGANEPEDLVAAAVELGLEALALTDHDGMPGIVRHAQAGRAHGIPTVHGTELTLEDGAHLPILARGPLGYHRLCAAISRHNLAAGHRTDPAHRLPILADELHSTCLVLTGTVNGPLRRALGDPHRPDAWDLAAADAALGRLVDLFGHDGVAVEICLDGGPTDAALTAVLTKLASEHHLPLVATGAVRCARAADSHLADVLTATRLRTDLENARGYLPAIGRWLRGPQDMARLHRRAPHAVDAAAEIAQDLAFDLALVAPGLPDPEVPAGHTPATWLRELTRRGALARYGTEAEDPEAWRILAHELDVIESLGFPGYFLIVRSIVDFCASAGILCQGRGSAANSAVCYALGITAVDAVRHRMLFERFLSPGRAGYPDIDLDIEACRREEVIQHVYAHYGRDYAAQVANVISYRPRSAIRDAARALGHPAGLQDAWASRMSYHWRKVRTEDGPAADAPPEQVLDVAEHLLRLPRHLGIHSGGMVLADRPVTEVCPVRWSAMEGRTVLQWDKDDCAAAGLVKFDLLGLGELTALRLAFTSLAERGETVPDLATGGVLRPAQRGRPWGLHTLPEEDPAVYRLLSAADTVGVFQVESRAQMATLPRLRPRKFYDIVVEVALIRPGPIQGDAVNPYIRRRLGREEVTYLHESLKPALAKTLGIPLFQEQLMQIAVDAAGFSPAEADALRQAMGAKRSVERMEALHERLVSGMQERGIDHQTAETIFDKLRAFADFGFPESHAFSFAYLVYASAWLKVRKPEDFYAGILAAQPMGFWSPQTLVADARRHGVRVLPADVNASREQACVEPQDDAAAPPADPNALSPLDVHPDLAVRLGLAPIKGLGNDVAAAIVTERTAHGTYTGVADLARRVRLSRSRLEALAASGALASLGVARREALWAAGALSQEYGQRHAVGRERTAWYQPPLPGTAVGARAPRLADMTARERQDADLRLTGVSTEASPIVFQRDRLTAAGVLTVAEVLHHESGRRVRVAGLVTHRQHPNTSAGTIFLNLEDETGLLNVICPAGMWRRYRDVGRRAAALVARGMVESGDGVTALVAEHLEVLPGVTSPGSRDWC</sequence>
<dbReference type="InterPro" id="IPR029460">
    <property type="entry name" value="DNAPol_HHH"/>
</dbReference>
<reference evidence="11" key="1">
    <citation type="submission" date="2014-07" db="EMBL/GenBank/DDBJ databases">
        <authorList>
            <person name="Zhang J.E."/>
            <person name="Yang H."/>
            <person name="Guo J."/>
            <person name="Deng Z."/>
            <person name="Luo H."/>
            <person name="Luo M."/>
            <person name="Zhao B."/>
        </authorList>
    </citation>
    <scope>NUCLEOTIDE SEQUENCE</scope>
    <source>
        <strain evidence="11">AM4</strain>
    </source>
</reference>
<evidence type="ECO:0000313" key="11">
    <source>
        <dbReference type="EMBL" id="CED90034.1"/>
    </source>
</evidence>
<dbReference type="CDD" id="cd04485">
    <property type="entry name" value="DnaE_OBF"/>
    <property type="match status" value="1"/>
</dbReference>
<comment type="catalytic activity">
    <reaction evidence="8 9">
        <text>DNA(n) + a 2'-deoxyribonucleoside 5'-triphosphate = DNA(n+1) + diphosphate</text>
        <dbReference type="Rhea" id="RHEA:22508"/>
        <dbReference type="Rhea" id="RHEA-COMP:17339"/>
        <dbReference type="Rhea" id="RHEA-COMP:17340"/>
        <dbReference type="ChEBI" id="CHEBI:33019"/>
        <dbReference type="ChEBI" id="CHEBI:61560"/>
        <dbReference type="ChEBI" id="CHEBI:173112"/>
        <dbReference type="EC" id="2.7.7.7"/>
    </reaction>
</comment>
<dbReference type="InterPro" id="IPR011708">
    <property type="entry name" value="DNA_pol3_alpha_NTPase_dom"/>
</dbReference>
<gene>
    <name evidence="9" type="primary">dnaE2</name>
    <name evidence="11" type="ORF">AAM4_0139</name>
</gene>
<comment type="subcellular location">
    <subcellularLocation>
        <location evidence="9">Cytoplasm</location>
    </subcellularLocation>
</comment>
<dbReference type="GO" id="GO:0006281">
    <property type="term" value="P:DNA repair"/>
    <property type="evidence" value="ECO:0007669"/>
    <property type="project" value="UniProtKB-UniRule"/>
</dbReference>
<evidence type="ECO:0000259" key="10">
    <source>
        <dbReference type="SMART" id="SM00481"/>
    </source>
</evidence>
<evidence type="ECO:0000256" key="6">
    <source>
        <dbReference type="ARBA" id="ARBA00022932"/>
    </source>
</evidence>
<evidence type="ECO:0000256" key="3">
    <source>
        <dbReference type="ARBA" id="ARBA00022695"/>
    </source>
</evidence>
<evidence type="ECO:0000256" key="7">
    <source>
        <dbReference type="ARBA" id="ARBA00023204"/>
    </source>
</evidence>
<keyword evidence="3 9" id="KW-0548">Nucleotidyltransferase</keyword>
<dbReference type="SMART" id="SM00481">
    <property type="entry name" value="POLIIIAc"/>
    <property type="match status" value="1"/>
</dbReference>